<dbReference type="GeneID" id="85392746"/>
<keyword evidence="1" id="KW-0732">Signal</keyword>
<feature type="signal peptide" evidence="1">
    <location>
        <begin position="1"/>
        <end position="22"/>
    </location>
</feature>
<keyword evidence="3" id="KW-1185">Reference proteome</keyword>
<accession>A0AAD8UHQ3</accession>
<proteinExistence type="predicted"/>
<gene>
    <name evidence="2" type="ORF">BDZ83DRAFT_630661</name>
</gene>
<sequence length="50" mass="5245">MWSVGLLFFILFWLGSIGNARGTLTSLKSGSMSIANGAVCQLARRLGATA</sequence>
<name>A0AAD8UHQ3_GLOAC</name>
<dbReference type="RefSeq" id="XP_060361935.1">
    <property type="nucleotide sequence ID" value="XM_060508847.1"/>
</dbReference>
<feature type="chain" id="PRO_5042245608" evidence="1">
    <location>
        <begin position="23"/>
        <end position="50"/>
    </location>
</feature>
<dbReference type="AlphaFoldDB" id="A0AAD8UHQ3"/>
<reference evidence="2" key="1">
    <citation type="submission" date="2021-12" db="EMBL/GenBank/DDBJ databases">
        <title>Comparative genomics, transcriptomics and evolutionary studies reveal genomic signatures of adaptation to plant cell wall in hemibiotrophic fungi.</title>
        <authorList>
            <consortium name="DOE Joint Genome Institute"/>
            <person name="Baroncelli R."/>
            <person name="Diaz J.F."/>
            <person name="Benocci T."/>
            <person name="Peng M."/>
            <person name="Battaglia E."/>
            <person name="Haridas S."/>
            <person name="Andreopoulos W."/>
            <person name="Labutti K."/>
            <person name="Pangilinan J."/>
            <person name="Floch G.L."/>
            <person name="Makela M.R."/>
            <person name="Henrissat B."/>
            <person name="Grigoriev I.V."/>
            <person name="Crouch J.A."/>
            <person name="De Vries R.P."/>
            <person name="Sukno S.A."/>
            <person name="Thon M.R."/>
        </authorList>
    </citation>
    <scope>NUCLEOTIDE SEQUENCE</scope>
    <source>
        <strain evidence="2">CBS 112980</strain>
    </source>
</reference>
<dbReference type="Proteomes" id="UP001244207">
    <property type="component" value="Unassembled WGS sequence"/>
</dbReference>
<protein>
    <submittedName>
        <fullName evidence="2">Uncharacterized protein</fullName>
    </submittedName>
</protein>
<organism evidence="2 3">
    <name type="scientific">Glomerella acutata</name>
    <name type="common">Colletotrichum acutatum</name>
    <dbReference type="NCBI Taxonomy" id="27357"/>
    <lineage>
        <taxon>Eukaryota</taxon>
        <taxon>Fungi</taxon>
        <taxon>Dikarya</taxon>
        <taxon>Ascomycota</taxon>
        <taxon>Pezizomycotina</taxon>
        <taxon>Sordariomycetes</taxon>
        <taxon>Hypocreomycetidae</taxon>
        <taxon>Glomerellales</taxon>
        <taxon>Glomerellaceae</taxon>
        <taxon>Colletotrichum</taxon>
        <taxon>Colletotrichum acutatum species complex</taxon>
    </lineage>
</organism>
<evidence type="ECO:0000256" key="1">
    <source>
        <dbReference type="SAM" id="SignalP"/>
    </source>
</evidence>
<comment type="caution">
    <text evidence="2">The sequence shown here is derived from an EMBL/GenBank/DDBJ whole genome shotgun (WGS) entry which is preliminary data.</text>
</comment>
<evidence type="ECO:0000313" key="2">
    <source>
        <dbReference type="EMBL" id="KAK1720424.1"/>
    </source>
</evidence>
<evidence type="ECO:0000313" key="3">
    <source>
        <dbReference type="Proteomes" id="UP001244207"/>
    </source>
</evidence>
<dbReference type="EMBL" id="JAHMHS010000088">
    <property type="protein sequence ID" value="KAK1720424.1"/>
    <property type="molecule type" value="Genomic_DNA"/>
</dbReference>